<keyword evidence="2" id="KW-1185">Reference proteome</keyword>
<dbReference type="Proteomes" id="UP000054324">
    <property type="component" value="Unassembled WGS sequence"/>
</dbReference>
<dbReference type="AlphaFoldDB" id="A0A074ZSI7"/>
<evidence type="ECO:0000313" key="1">
    <source>
        <dbReference type="EMBL" id="KER30388.1"/>
    </source>
</evidence>
<accession>A0A074ZSI7</accession>
<proteinExistence type="predicted"/>
<organism evidence="1 2">
    <name type="scientific">Opisthorchis viverrini</name>
    <name type="common">Southeast Asian liver fluke</name>
    <dbReference type="NCBI Taxonomy" id="6198"/>
    <lineage>
        <taxon>Eukaryota</taxon>
        <taxon>Metazoa</taxon>
        <taxon>Spiralia</taxon>
        <taxon>Lophotrochozoa</taxon>
        <taxon>Platyhelminthes</taxon>
        <taxon>Trematoda</taxon>
        <taxon>Digenea</taxon>
        <taxon>Opisthorchiida</taxon>
        <taxon>Opisthorchiata</taxon>
        <taxon>Opisthorchiidae</taxon>
        <taxon>Opisthorchis</taxon>
    </lineage>
</organism>
<dbReference type="KEGG" id="ovi:T265_03221"/>
<dbReference type="RefSeq" id="XP_009165904.1">
    <property type="nucleotide sequence ID" value="XM_009167640.1"/>
</dbReference>
<dbReference type="EMBL" id="KL596662">
    <property type="protein sequence ID" value="KER30388.1"/>
    <property type="molecule type" value="Genomic_DNA"/>
</dbReference>
<sequence length="155" mass="17263">MRIGLSCNIAAEEMISTFDYLAIGKLWPSTHWSALEQPQADPWCRLCLVIRLTNTLDEPVKSCPGSLRPAHTHHASWTYERVVLTTSHSNAFGPSLREISEIETNVCVTVADTIMLCDRFVRLSKGNFAVKNISQQVIIIIDSMTSVFNTNASLP</sequence>
<name>A0A074ZSI7_OPIVI</name>
<gene>
    <name evidence="1" type="ORF">T265_03221</name>
</gene>
<reference evidence="1 2" key="1">
    <citation type="submission" date="2013-11" db="EMBL/GenBank/DDBJ databases">
        <title>Opisthorchis viverrini - life in the bile duct.</title>
        <authorList>
            <person name="Young N.D."/>
            <person name="Nagarajan N."/>
            <person name="Lin S.J."/>
            <person name="Korhonen P.K."/>
            <person name="Jex A.R."/>
            <person name="Hall R.S."/>
            <person name="Safavi-Hemami H."/>
            <person name="Kaewkong W."/>
            <person name="Bertrand D."/>
            <person name="Gao S."/>
            <person name="Seet Q."/>
            <person name="Wongkham S."/>
            <person name="Teh B.T."/>
            <person name="Wongkham C."/>
            <person name="Intapan P.M."/>
            <person name="Maleewong W."/>
            <person name="Yang X."/>
            <person name="Hu M."/>
            <person name="Wang Z."/>
            <person name="Hofmann A."/>
            <person name="Sternberg P.W."/>
            <person name="Tan P."/>
            <person name="Wang J."/>
            <person name="Gasser R.B."/>
        </authorList>
    </citation>
    <scope>NUCLEOTIDE SEQUENCE [LARGE SCALE GENOMIC DNA]</scope>
</reference>
<protein>
    <submittedName>
        <fullName evidence="1">Uncharacterized protein</fullName>
    </submittedName>
</protein>
<dbReference type="GeneID" id="20317408"/>
<evidence type="ECO:0000313" key="2">
    <source>
        <dbReference type="Proteomes" id="UP000054324"/>
    </source>
</evidence>
<dbReference type="CTD" id="20317408"/>